<feature type="compositionally biased region" description="Pro residues" evidence="6">
    <location>
        <begin position="452"/>
        <end position="471"/>
    </location>
</feature>
<accession>A0A7W7MCH9</accession>
<evidence type="ECO:0000256" key="1">
    <source>
        <dbReference type="ARBA" id="ARBA00011073"/>
    </source>
</evidence>
<keyword evidence="8" id="KW-0732">Signal</keyword>
<gene>
    <name evidence="10" type="ORF">BJY16_008618</name>
</gene>
<feature type="signal peptide" evidence="8">
    <location>
        <begin position="1"/>
        <end position="28"/>
    </location>
</feature>
<evidence type="ECO:0000256" key="8">
    <source>
        <dbReference type="SAM" id="SignalP"/>
    </source>
</evidence>
<name>A0A7W7MCH9_9ACTN</name>
<feature type="active site" description="Charge relay system" evidence="5">
    <location>
        <position position="100"/>
    </location>
</feature>
<protein>
    <submittedName>
        <fullName evidence="10">Type VII secretion-associated serine protease mycosin</fullName>
    </submittedName>
</protein>
<dbReference type="PRINTS" id="PR00723">
    <property type="entry name" value="SUBTILISIN"/>
</dbReference>
<dbReference type="InterPro" id="IPR015500">
    <property type="entry name" value="Peptidase_S8_subtilisin-rel"/>
</dbReference>
<dbReference type="Proteomes" id="UP000546162">
    <property type="component" value="Unassembled WGS sequence"/>
</dbReference>
<dbReference type="InterPro" id="IPR036852">
    <property type="entry name" value="Peptidase_S8/S53_dom_sf"/>
</dbReference>
<dbReference type="Pfam" id="PF00082">
    <property type="entry name" value="Peptidase_S8"/>
    <property type="match status" value="1"/>
</dbReference>
<dbReference type="InterPro" id="IPR000209">
    <property type="entry name" value="Peptidase_S8/S53_dom"/>
</dbReference>
<proteinExistence type="inferred from homology"/>
<dbReference type="PROSITE" id="PS51257">
    <property type="entry name" value="PROKAR_LIPOPROTEIN"/>
    <property type="match status" value="1"/>
</dbReference>
<comment type="caution">
    <text evidence="10">The sequence shown here is derived from an EMBL/GenBank/DDBJ whole genome shotgun (WGS) entry which is preliminary data.</text>
</comment>
<evidence type="ECO:0000256" key="7">
    <source>
        <dbReference type="SAM" id="Phobius"/>
    </source>
</evidence>
<feature type="transmembrane region" description="Helical" evidence="7">
    <location>
        <begin position="357"/>
        <end position="376"/>
    </location>
</feature>
<keyword evidence="11" id="KW-1185">Reference proteome</keyword>
<dbReference type="PROSITE" id="PS51892">
    <property type="entry name" value="SUBTILASE"/>
    <property type="match status" value="1"/>
</dbReference>
<feature type="domain" description="Peptidase S8/S53" evidence="9">
    <location>
        <begin position="53"/>
        <end position="305"/>
    </location>
</feature>
<sequence length="486" mass="49608">MRRGRRCAAATLAMTAAAVLGCPGVARAETVADYQRWYLTALRIKQAHRISKGAGVVVAVVDSGVHAAHPDLRGQVLPGHGTNPDSPKDGRTDPDTEVGHGTAMAGIIAARGGGKTHVLGIAPRAKILPVATGPEFTYRDVADGVRWAADHGADVINLSLVATDRNDVERAAIEYAMSKDVVVVAGSGNIEQGITRIDTPASIPGVIAVTGTVKSGKAWSGATHGPEAVLAAPVDKIISPAPPGVTDNGYGLSKGTSDASAIVSGVAALVRAKYPKLSAADVVNRLIRTADDRGPKGRDPEYGFGAVNPVAALTAKVPPVSANPLIAPGPAAGAAAAAPGEGEPAVTFPGGDSEVTWWQGGLCLAVVVAGVGLAVLSARRRRVPVGGYPTIPQQVGPPGYPVPPGHPVAPPGYPVAPPGYQPPPGYHPPAQQAPPGHYPPAGYPPAQQAPPGYYPPPGYPPPPQTRPGWPPPDRETPPGWPPPDRR</sequence>
<keyword evidence="7" id="KW-1133">Transmembrane helix</keyword>
<dbReference type="RefSeq" id="WP_185045439.1">
    <property type="nucleotide sequence ID" value="NZ_BAABFG010000005.1"/>
</dbReference>
<dbReference type="SUPFAM" id="SSF52743">
    <property type="entry name" value="Subtilisin-like"/>
    <property type="match status" value="1"/>
</dbReference>
<feature type="compositionally biased region" description="Basic and acidic residues" evidence="6">
    <location>
        <begin position="86"/>
        <end position="97"/>
    </location>
</feature>
<dbReference type="PROSITE" id="PS00136">
    <property type="entry name" value="SUBTILASE_ASP"/>
    <property type="match status" value="1"/>
</dbReference>
<evidence type="ECO:0000259" key="9">
    <source>
        <dbReference type="Pfam" id="PF00082"/>
    </source>
</evidence>
<evidence type="ECO:0000256" key="6">
    <source>
        <dbReference type="SAM" id="MobiDB-lite"/>
    </source>
</evidence>
<feature type="region of interest" description="Disordered" evidence="6">
    <location>
        <begin position="70"/>
        <end position="97"/>
    </location>
</feature>
<dbReference type="InterPro" id="IPR050131">
    <property type="entry name" value="Peptidase_S8_subtilisin-like"/>
</dbReference>
<keyword evidence="7" id="KW-0812">Transmembrane</keyword>
<evidence type="ECO:0000256" key="4">
    <source>
        <dbReference type="ARBA" id="ARBA00022825"/>
    </source>
</evidence>
<comment type="similarity">
    <text evidence="1 5">Belongs to the peptidase S8 family.</text>
</comment>
<dbReference type="InterPro" id="IPR023827">
    <property type="entry name" value="Peptidase_S8_Asp-AS"/>
</dbReference>
<evidence type="ECO:0000256" key="5">
    <source>
        <dbReference type="PROSITE-ProRule" id="PRU01240"/>
    </source>
</evidence>
<keyword evidence="7" id="KW-0472">Membrane</keyword>
<evidence type="ECO:0000313" key="11">
    <source>
        <dbReference type="Proteomes" id="UP000546162"/>
    </source>
</evidence>
<dbReference type="GO" id="GO:0006508">
    <property type="term" value="P:proteolysis"/>
    <property type="evidence" value="ECO:0007669"/>
    <property type="project" value="UniProtKB-KW"/>
</dbReference>
<keyword evidence="2 5" id="KW-0645">Protease</keyword>
<feature type="active site" description="Charge relay system" evidence="5">
    <location>
        <position position="257"/>
    </location>
</feature>
<feature type="compositionally biased region" description="Pro residues" evidence="6">
    <location>
        <begin position="398"/>
        <end position="427"/>
    </location>
</feature>
<dbReference type="Gene3D" id="3.40.50.200">
    <property type="entry name" value="Peptidase S8/S53 domain"/>
    <property type="match status" value="1"/>
</dbReference>
<feature type="active site" description="Charge relay system" evidence="5">
    <location>
        <position position="62"/>
    </location>
</feature>
<dbReference type="EMBL" id="JACHNB010000001">
    <property type="protein sequence ID" value="MBB4745159.1"/>
    <property type="molecule type" value="Genomic_DNA"/>
</dbReference>
<evidence type="ECO:0000256" key="2">
    <source>
        <dbReference type="ARBA" id="ARBA00022670"/>
    </source>
</evidence>
<feature type="chain" id="PRO_5030876453" evidence="8">
    <location>
        <begin position="29"/>
        <end position="486"/>
    </location>
</feature>
<dbReference type="PANTHER" id="PTHR43806">
    <property type="entry name" value="PEPTIDASE S8"/>
    <property type="match status" value="1"/>
</dbReference>
<organism evidence="10 11">
    <name type="scientific">Actinoplanes octamycinicus</name>
    <dbReference type="NCBI Taxonomy" id="135948"/>
    <lineage>
        <taxon>Bacteria</taxon>
        <taxon>Bacillati</taxon>
        <taxon>Actinomycetota</taxon>
        <taxon>Actinomycetes</taxon>
        <taxon>Micromonosporales</taxon>
        <taxon>Micromonosporaceae</taxon>
        <taxon>Actinoplanes</taxon>
    </lineage>
</organism>
<reference evidence="10 11" key="1">
    <citation type="submission" date="2020-08" db="EMBL/GenBank/DDBJ databases">
        <title>Sequencing the genomes of 1000 actinobacteria strains.</title>
        <authorList>
            <person name="Klenk H.-P."/>
        </authorList>
    </citation>
    <scope>NUCLEOTIDE SEQUENCE [LARGE SCALE GENOMIC DNA]</scope>
    <source>
        <strain evidence="10 11">DSM 45809</strain>
    </source>
</reference>
<dbReference type="GO" id="GO:0004252">
    <property type="term" value="F:serine-type endopeptidase activity"/>
    <property type="evidence" value="ECO:0007669"/>
    <property type="project" value="UniProtKB-UniRule"/>
</dbReference>
<keyword evidence="4 5" id="KW-0720">Serine protease</keyword>
<evidence type="ECO:0000313" key="10">
    <source>
        <dbReference type="EMBL" id="MBB4745159.1"/>
    </source>
</evidence>
<feature type="region of interest" description="Disordered" evidence="6">
    <location>
        <begin position="385"/>
        <end position="486"/>
    </location>
</feature>
<dbReference type="PANTHER" id="PTHR43806:SF11">
    <property type="entry name" value="CEREVISIN-RELATED"/>
    <property type="match status" value="1"/>
</dbReference>
<evidence type="ECO:0000256" key="3">
    <source>
        <dbReference type="ARBA" id="ARBA00022801"/>
    </source>
</evidence>
<dbReference type="AlphaFoldDB" id="A0A7W7MCH9"/>
<keyword evidence="3 5" id="KW-0378">Hydrolase</keyword>